<organism evidence="2 3">
    <name type="scientific">Lwoffella lincolnii</name>
    <dbReference type="NCBI Taxonomy" id="90241"/>
    <lineage>
        <taxon>Bacteria</taxon>
        <taxon>Pseudomonadati</taxon>
        <taxon>Pseudomonadota</taxon>
        <taxon>Gammaproteobacteria</taxon>
        <taxon>Moraxellales</taxon>
        <taxon>Moraxellaceae</taxon>
        <taxon>Lwoffella</taxon>
    </lineage>
</organism>
<dbReference type="Pfam" id="PF01814">
    <property type="entry name" value="Hemerythrin"/>
    <property type="match status" value="1"/>
</dbReference>
<keyword evidence="3" id="KW-1185">Reference proteome</keyword>
<evidence type="ECO:0000259" key="1">
    <source>
        <dbReference type="Pfam" id="PF01814"/>
    </source>
</evidence>
<dbReference type="PANTHER" id="PTHR35585">
    <property type="entry name" value="HHE DOMAIN PROTEIN (AFU_ORTHOLOGUE AFUA_4G00730)"/>
    <property type="match status" value="1"/>
</dbReference>
<proteinExistence type="predicted"/>
<dbReference type="InterPro" id="IPR012312">
    <property type="entry name" value="Hemerythrin-like"/>
</dbReference>
<dbReference type="Proteomes" id="UP000191094">
    <property type="component" value="Unassembled WGS sequence"/>
</dbReference>
<evidence type="ECO:0000313" key="2">
    <source>
        <dbReference type="EMBL" id="OOS21901.1"/>
    </source>
</evidence>
<dbReference type="AlphaFoldDB" id="A0A1T0CID2"/>
<dbReference type="OrthoDB" id="5523420at2"/>
<protein>
    <submittedName>
        <fullName evidence="2">Hemerythrin HHE cation-binding protein</fullName>
    </submittedName>
</protein>
<reference evidence="2 3" key="1">
    <citation type="submission" date="2017-02" db="EMBL/GenBank/DDBJ databases">
        <title>Draft genome sequence of Moraxella lincolnii CCUG 9405T type strain.</title>
        <authorList>
            <person name="Salva-Serra F."/>
            <person name="Engstrom-Jakobsson H."/>
            <person name="Thorell K."/>
            <person name="Jaen-Luchoro D."/>
            <person name="Gonzales-Siles L."/>
            <person name="Karlsson R."/>
            <person name="Yazdan S."/>
            <person name="Boulund F."/>
            <person name="Johnning A."/>
            <person name="Engstrand L."/>
            <person name="Kristiansson E."/>
            <person name="Moore E."/>
        </authorList>
    </citation>
    <scope>NUCLEOTIDE SEQUENCE [LARGE SCALE GENOMIC DNA]</scope>
    <source>
        <strain evidence="2 3">CCUG 9405</strain>
    </source>
</reference>
<dbReference type="CDD" id="cd12108">
    <property type="entry name" value="Hr-like"/>
    <property type="match status" value="1"/>
</dbReference>
<gene>
    <name evidence="2" type="ORF">B0682_04710</name>
</gene>
<dbReference type="RefSeq" id="WP_078306892.1">
    <property type="nucleotide sequence ID" value="NZ_CP147511.1"/>
</dbReference>
<accession>A0A1T0CID2</accession>
<dbReference type="Gene3D" id="1.20.120.520">
    <property type="entry name" value="nmb1532 protein domain like"/>
    <property type="match status" value="1"/>
</dbReference>
<name>A0A1T0CID2_9GAMM</name>
<dbReference type="PANTHER" id="PTHR35585:SF1">
    <property type="entry name" value="HHE DOMAIN PROTEIN (AFU_ORTHOLOGUE AFUA_4G00730)"/>
    <property type="match status" value="1"/>
</dbReference>
<dbReference type="EMBL" id="MUYT01000004">
    <property type="protein sequence ID" value="OOS21901.1"/>
    <property type="molecule type" value="Genomic_DNA"/>
</dbReference>
<comment type="caution">
    <text evidence="2">The sequence shown here is derived from an EMBL/GenBank/DDBJ whole genome shotgun (WGS) entry which is preliminary data.</text>
</comment>
<evidence type="ECO:0000313" key="3">
    <source>
        <dbReference type="Proteomes" id="UP000191094"/>
    </source>
</evidence>
<sequence length="158" mass="18658">MSNIKADINLNQDIFTALIARHEVQRQLCQQLENTDDSKEQAKIYQQFKLELTAHAAAEERHLYVPVMEHDDGLDIARHAITEHHEMDELIDTLDNHQPDSDKWQQALKDLIHKVRHHLDEEEEEFFKQSKDILADDLQQRLGSLYQVEHNEFVQNNQ</sequence>
<feature type="domain" description="Hemerythrin-like" evidence="1">
    <location>
        <begin position="15"/>
        <end position="128"/>
    </location>
</feature>